<sequence>MSATSIPPLEVFSLGADFVHLSKRGLPIAPDGEYDYENEPNATWSSAPQSHSAVTNLIDSLQEIKPKGSGGEDPRILGAFLESALHPDAVDDRKGAFMDGISLLSHLPATSSTAKQISDSAVTCLYETLPHPPPSELGATHSFRQADGRGNNLHDPELGRAGTRYARCVEGKSAVIPAALPDPELIFDTLLRARDRKVHPAGMSGLMFAFAALITASVFRTDACDPTVNATSAYLDLSPLYGTDQASQDTVRERRVGRGLLHPDVFAEDRLALLPPAACALLVILNRNHNYVADMLLKINERGAWRNPPPEEQHARAKQDEEIFQTARLINCGHFMEAVIADYLGGFLGLSEGIVSPLVDKVLAPIKDKGTGKVLERGAGNHCSVELNLVYQWHATLSASDQEWAQTMPHGGQHASDDPRARTFGGLIRGEDGRFADDALARVLQDATASPAGAFRARGTPAALRTPAVHAITQARRWGVCTMNEFRAFLRLRPFKSFEEWNPDREIAAAARRLYGHVSNLELFVGLQCEATVPLKPGVRFASGYTLMCAVLSDTVTLLRGDRYFTTDFTPRNLTRWGYQDCQRDPHNNGFGGEMPKLLMRHLPRHYLPTSVYGCFPFFTPEQMKKSLTTQGIAAQYTFQRPVPVPQVKVLHTFTGIKYVFDNPERFHNVYDMKGLGGGYGFFLSFDDRKRHDPDRVRALHALFPSKNSLAEYGAWFRDATVQKIKERSWKYDGVQGNYVDIVRSVINAVTVHWAADQLAGLPVKTKENPRGLYTEQEFYEMFATLFTFTFIGIGDIEHDGSLTYEATQAGGVLQALVAKSVLEVAPQTAENAVLGLVSRVSNIFWPPAQKPWYPFLKGLADTGRPMNELVAQVMGIAGGSCANLAQGVVHVIDFYLDDARDKERAEILKLVHSEDAKSVALLRGYVREGMRLNPQYCGLWREVMEDAVIPQGPSLPPLEVKVGDRVWASFKNAHLNPLEFPNPTAVDPTRPIASYSLNGTGFHICPGLDLAGLAITEVLKVVFRLKNVRRVSGPAGSLAGYKTVINETETNMYLTPYGVSTPWPSSMHLVYDD</sequence>
<dbReference type="SUPFAM" id="SSF48264">
    <property type="entry name" value="Cytochrome P450"/>
    <property type="match status" value="1"/>
</dbReference>
<keyword evidence="5 6" id="KW-0408">Iron</keyword>
<dbReference type="GO" id="GO:0051213">
    <property type="term" value="F:dioxygenase activity"/>
    <property type="evidence" value="ECO:0007669"/>
    <property type="project" value="UniProtKB-KW"/>
</dbReference>
<keyword evidence="8" id="KW-0575">Peroxidase</keyword>
<dbReference type="GO" id="GO:0016705">
    <property type="term" value="F:oxidoreductase activity, acting on paired donors, with incorporation or reduction of molecular oxygen"/>
    <property type="evidence" value="ECO:0007669"/>
    <property type="project" value="InterPro"/>
</dbReference>
<dbReference type="GO" id="GO:0004497">
    <property type="term" value="F:monooxygenase activity"/>
    <property type="evidence" value="ECO:0007669"/>
    <property type="project" value="InterPro"/>
</dbReference>
<evidence type="ECO:0000256" key="7">
    <source>
        <dbReference type="SAM" id="MobiDB-lite"/>
    </source>
</evidence>
<dbReference type="InterPro" id="IPR036396">
    <property type="entry name" value="Cyt_P450_sf"/>
</dbReference>
<dbReference type="InterPro" id="IPR050783">
    <property type="entry name" value="Oxylipin_biosynth_metab"/>
</dbReference>
<dbReference type="Gene3D" id="1.10.640.10">
    <property type="entry name" value="Haem peroxidase domain superfamily, animal type"/>
    <property type="match status" value="1"/>
</dbReference>
<keyword evidence="9" id="KW-1185">Reference proteome</keyword>
<dbReference type="PANTHER" id="PTHR11903">
    <property type="entry name" value="PROSTAGLANDIN G/H SYNTHASE"/>
    <property type="match status" value="1"/>
</dbReference>
<dbReference type="GO" id="GO:0020037">
    <property type="term" value="F:heme binding"/>
    <property type="evidence" value="ECO:0007669"/>
    <property type="project" value="InterPro"/>
</dbReference>
<keyword evidence="6" id="KW-0349">Heme</keyword>
<evidence type="ECO:0000313" key="8">
    <source>
        <dbReference type="EMBL" id="KAJ7079447.1"/>
    </source>
</evidence>
<dbReference type="InterPro" id="IPR010255">
    <property type="entry name" value="Haem_peroxidase_sf"/>
</dbReference>
<comment type="caution">
    <text evidence="8">The sequence shown here is derived from an EMBL/GenBank/DDBJ whole genome shotgun (WGS) entry which is preliminary data.</text>
</comment>
<evidence type="ECO:0000256" key="5">
    <source>
        <dbReference type="ARBA" id="ARBA00023004"/>
    </source>
</evidence>
<dbReference type="GO" id="GO:0006631">
    <property type="term" value="P:fatty acid metabolic process"/>
    <property type="evidence" value="ECO:0007669"/>
    <property type="project" value="UniProtKB-ARBA"/>
</dbReference>
<evidence type="ECO:0000256" key="6">
    <source>
        <dbReference type="PIRSR" id="PIRSR619791-2"/>
    </source>
</evidence>
<protein>
    <submittedName>
        <fullName evidence="8">Heme peroxidase</fullName>
    </submittedName>
</protein>
<organism evidence="8 9">
    <name type="scientific">Mycena belliarum</name>
    <dbReference type="NCBI Taxonomy" id="1033014"/>
    <lineage>
        <taxon>Eukaryota</taxon>
        <taxon>Fungi</taxon>
        <taxon>Dikarya</taxon>
        <taxon>Basidiomycota</taxon>
        <taxon>Agaricomycotina</taxon>
        <taxon>Agaricomycetes</taxon>
        <taxon>Agaricomycetidae</taxon>
        <taxon>Agaricales</taxon>
        <taxon>Marasmiineae</taxon>
        <taxon>Mycenaceae</taxon>
        <taxon>Mycena</taxon>
    </lineage>
</organism>
<dbReference type="EMBL" id="JARJCN010000060">
    <property type="protein sequence ID" value="KAJ7079447.1"/>
    <property type="molecule type" value="Genomic_DNA"/>
</dbReference>
<proteinExistence type="predicted"/>
<dbReference type="SUPFAM" id="SSF48113">
    <property type="entry name" value="Heme-dependent peroxidases"/>
    <property type="match status" value="1"/>
</dbReference>
<keyword evidence="3" id="KW-0223">Dioxygenase</keyword>
<dbReference type="Pfam" id="PF03098">
    <property type="entry name" value="An_peroxidase"/>
    <property type="match status" value="1"/>
</dbReference>
<evidence type="ECO:0000313" key="9">
    <source>
        <dbReference type="Proteomes" id="UP001222325"/>
    </source>
</evidence>
<name>A0AAD6XJP5_9AGAR</name>
<keyword evidence="4" id="KW-0560">Oxidoreductase</keyword>
<feature type="compositionally biased region" description="Basic and acidic residues" evidence="7">
    <location>
        <begin position="144"/>
        <end position="157"/>
    </location>
</feature>
<comment type="subunit">
    <text evidence="1">Homotetramer.</text>
</comment>
<dbReference type="CDD" id="cd20612">
    <property type="entry name" value="CYP_LDS-like_C"/>
    <property type="match status" value="1"/>
</dbReference>
<accession>A0AAD6XJP5</accession>
<dbReference type="Proteomes" id="UP001222325">
    <property type="component" value="Unassembled WGS sequence"/>
</dbReference>
<reference evidence="8" key="1">
    <citation type="submission" date="2023-03" db="EMBL/GenBank/DDBJ databases">
        <title>Massive genome expansion in bonnet fungi (Mycena s.s.) driven by repeated elements and novel gene families across ecological guilds.</title>
        <authorList>
            <consortium name="Lawrence Berkeley National Laboratory"/>
            <person name="Harder C.B."/>
            <person name="Miyauchi S."/>
            <person name="Viragh M."/>
            <person name="Kuo A."/>
            <person name="Thoen E."/>
            <person name="Andreopoulos B."/>
            <person name="Lu D."/>
            <person name="Skrede I."/>
            <person name="Drula E."/>
            <person name="Henrissat B."/>
            <person name="Morin E."/>
            <person name="Kohler A."/>
            <person name="Barry K."/>
            <person name="LaButti K."/>
            <person name="Morin E."/>
            <person name="Salamov A."/>
            <person name="Lipzen A."/>
            <person name="Mereny Z."/>
            <person name="Hegedus B."/>
            <person name="Baldrian P."/>
            <person name="Stursova M."/>
            <person name="Weitz H."/>
            <person name="Taylor A."/>
            <person name="Grigoriev I.V."/>
            <person name="Nagy L.G."/>
            <person name="Martin F."/>
            <person name="Kauserud H."/>
        </authorList>
    </citation>
    <scope>NUCLEOTIDE SEQUENCE</scope>
    <source>
        <strain evidence="8">CBHHK173m</strain>
    </source>
</reference>
<dbReference type="InterPro" id="IPR001128">
    <property type="entry name" value="Cyt_P450"/>
</dbReference>
<dbReference type="InterPro" id="IPR037120">
    <property type="entry name" value="Haem_peroxidase_sf_animal"/>
</dbReference>
<gene>
    <name evidence="8" type="ORF">B0H15DRAFT_914129</name>
</gene>
<dbReference type="InterPro" id="IPR019791">
    <property type="entry name" value="Haem_peroxidase_animal"/>
</dbReference>
<evidence type="ECO:0000256" key="3">
    <source>
        <dbReference type="ARBA" id="ARBA00022964"/>
    </source>
</evidence>
<dbReference type="GO" id="GO:0004601">
    <property type="term" value="F:peroxidase activity"/>
    <property type="evidence" value="ECO:0007669"/>
    <property type="project" value="UniProtKB-KW"/>
</dbReference>
<evidence type="ECO:0000256" key="1">
    <source>
        <dbReference type="ARBA" id="ARBA00011881"/>
    </source>
</evidence>
<dbReference type="GO" id="GO:0006979">
    <property type="term" value="P:response to oxidative stress"/>
    <property type="evidence" value="ECO:0007669"/>
    <property type="project" value="InterPro"/>
</dbReference>
<dbReference type="Pfam" id="PF00067">
    <property type="entry name" value="p450"/>
    <property type="match status" value="1"/>
</dbReference>
<dbReference type="GO" id="GO:0005506">
    <property type="term" value="F:iron ion binding"/>
    <property type="evidence" value="ECO:0007669"/>
    <property type="project" value="InterPro"/>
</dbReference>
<evidence type="ECO:0000256" key="4">
    <source>
        <dbReference type="ARBA" id="ARBA00023002"/>
    </source>
</evidence>
<dbReference type="PROSITE" id="PS50292">
    <property type="entry name" value="PEROXIDASE_3"/>
    <property type="match status" value="1"/>
</dbReference>
<feature type="region of interest" description="Disordered" evidence="7">
    <location>
        <begin position="133"/>
        <end position="157"/>
    </location>
</feature>
<dbReference type="AlphaFoldDB" id="A0AAD6XJP5"/>
<dbReference type="PANTHER" id="PTHR11903:SF37">
    <property type="entry name" value="PSI-PRODUCING OXYGENASE A"/>
    <property type="match status" value="1"/>
</dbReference>
<evidence type="ECO:0000256" key="2">
    <source>
        <dbReference type="ARBA" id="ARBA00022723"/>
    </source>
</evidence>
<dbReference type="Gene3D" id="1.10.630.10">
    <property type="entry name" value="Cytochrome P450"/>
    <property type="match status" value="1"/>
</dbReference>
<keyword evidence="2 6" id="KW-0479">Metal-binding</keyword>
<feature type="binding site" description="axial binding residue" evidence="6">
    <location>
        <position position="394"/>
    </location>
    <ligand>
        <name>heme b</name>
        <dbReference type="ChEBI" id="CHEBI:60344"/>
    </ligand>
    <ligandPart>
        <name>Fe</name>
        <dbReference type="ChEBI" id="CHEBI:18248"/>
    </ligandPart>
</feature>